<comment type="caution">
    <text evidence="1">The sequence shown here is derived from an EMBL/GenBank/DDBJ whole genome shotgun (WGS) entry which is preliminary data.</text>
</comment>
<dbReference type="RefSeq" id="WP_190945574.1">
    <property type="nucleotide sequence ID" value="NZ_JACJSI010000192.1"/>
</dbReference>
<keyword evidence="2" id="KW-1185">Reference proteome</keyword>
<dbReference type="Proteomes" id="UP000623440">
    <property type="component" value="Unassembled WGS sequence"/>
</dbReference>
<evidence type="ECO:0000313" key="2">
    <source>
        <dbReference type="Proteomes" id="UP000623440"/>
    </source>
</evidence>
<sequence length="77" mass="8332">MGKSNNGNWKQETLRVAYFPVGVRASRRQALTQRSPSVISAIQHSRSPTVALPCLYKSDGCASAPGLTPQLCSDWIA</sequence>
<evidence type="ECO:0000313" key="1">
    <source>
        <dbReference type="EMBL" id="MBD2534761.1"/>
    </source>
</evidence>
<gene>
    <name evidence="1" type="ORF">H6G97_36965</name>
</gene>
<reference evidence="1 2" key="1">
    <citation type="journal article" date="2020" name="ISME J.">
        <title>Comparative genomics reveals insights into cyanobacterial evolution and habitat adaptation.</title>
        <authorList>
            <person name="Chen M.Y."/>
            <person name="Teng W.K."/>
            <person name="Zhao L."/>
            <person name="Hu C.X."/>
            <person name="Zhou Y.K."/>
            <person name="Han B.P."/>
            <person name="Song L.R."/>
            <person name="Shu W.S."/>
        </authorList>
    </citation>
    <scope>NUCLEOTIDE SEQUENCE [LARGE SCALE GENOMIC DNA]</scope>
    <source>
        <strain evidence="1 2">FACHB-838</strain>
    </source>
</reference>
<protein>
    <submittedName>
        <fullName evidence="1">Uncharacterized protein</fullName>
    </submittedName>
</protein>
<proteinExistence type="predicted"/>
<accession>A0ABR8E0X4</accession>
<organism evidence="1 2">
    <name type="scientific">Nostoc flagelliforme FACHB-838</name>
    <dbReference type="NCBI Taxonomy" id="2692904"/>
    <lineage>
        <taxon>Bacteria</taxon>
        <taxon>Bacillati</taxon>
        <taxon>Cyanobacteriota</taxon>
        <taxon>Cyanophyceae</taxon>
        <taxon>Nostocales</taxon>
        <taxon>Nostocaceae</taxon>
        <taxon>Nostoc</taxon>
    </lineage>
</organism>
<dbReference type="EMBL" id="JACJSI010000192">
    <property type="protein sequence ID" value="MBD2534761.1"/>
    <property type="molecule type" value="Genomic_DNA"/>
</dbReference>
<name>A0ABR8E0X4_9NOSO</name>